<dbReference type="Gene3D" id="2.40.170.20">
    <property type="entry name" value="TonB-dependent receptor, beta-barrel domain"/>
    <property type="match status" value="1"/>
</dbReference>
<evidence type="ECO:0000256" key="15">
    <source>
        <dbReference type="PROSITE-ProRule" id="PRU10144"/>
    </source>
</evidence>
<evidence type="ECO:0000313" key="20">
    <source>
        <dbReference type="EMBL" id="OYX35640.1"/>
    </source>
</evidence>
<dbReference type="Pfam" id="PF00593">
    <property type="entry name" value="TonB_dep_Rec_b-barrel"/>
    <property type="match status" value="1"/>
</dbReference>
<keyword evidence="13 14" id="KW-0998">Cell outer membrane</keyword>
<keyword evidence="10 16" id="KW-0798">TonB box</keyword>
<feature type="domain" description="TonB-dependent receptor plug" evidence="19">
    <location>
        <begin position="70"/>
        <end position="166"/>
    </location>
</feature>
<dbReference type="InterPro" id="IPR037066">
    <property type="entry name" value="Plug_dom_sf"/>
</dbReference>
<protein>
    <submittedName>
        <fullName evidence="20">TonB-dependent siderophore receptor</fullName>
    </submittedName>
</protein>
<evidence type="ECO:0000259" key="19">
    <source>
        <dbReference type="Pfam" id="PF07715"/>
    </source>
</evidence>
<evidence type="ECO:0000256" key="17">
    <source>
        <dbReference type="SAM" id="SignalP"/>
    </source>
</evidence>
<feature type="domain" description="TonB-dependent receptor-like beta-barrel" evidence="18">
    <location>
        <begin position="246"/>
        <end position="687"/>
    </location>
</feature>
<keyword evidence="9" id="KW-0406">Ion transport</keyword>
<name>A0A258FSP8_9CAUL</name>
<comment type="subcellular location">
    <subcellularLocation>
        <location evidence="1 14">Cell outer membrane</location>
        <topology evidence="1 14">Multi-pass membrane protein</topology>
    </subcellularLocation>
</comment>
<dbReference type="PROSITE" id="PS52016">
    <property type="entry name" value="TONB_DEPENDENT_REC_3"/>
    <property type="match status" value="1"/>
</dbReference>
<comment type="similarity">
    <text evidence="2 14 16">Belongs to the TonB-dependent receptor family.</text>
</comment>
<proteinExistence type="inferred from homology"/>
<keyword evidence="6 14" id="KW-0812">Transmembrane</keyword>
<evidence type="ECO:0000256" key="8">
    <source>
        <dbReference type="ARBA" id="ARBA00023004"/>
    </source>
</evidence>
<dbReference type="InterPro" id="IPR010917">
    <property type="entry name" value="TonB_rcpt_CS"/>
</dbReference>
<dbReference type="AlphaFoldDB" id="A0A258FSP8"/>
<dbReference type="GO" id="GO:0009279">
    <property type="term" value="C:cell outer membrane"/>
    <property type="evidence" value="ECO:0007669"/>
    <property type="project" value="UniProtKB-SubCell"/>
</dbReference>
<evidence type="ECO:0000256" key="2">
    <source>
        <dbReference type="ARBA" id="ARBA00009810"/>
    </source>
</evidence>
<dbReference type="SUPFAM" id="SSF56935">
    <property type="entry name" value="Porins"/>
    <property type="match status" value="1"/>
</dbReference>
<dbReference type="GO" id="GO:0038023">
    <property type="term" value="F:signaling receptor activity"/>
    <property type="evidence" value="ECO:0007669"/>
    <property type="project" value="InterPro"/>
</dbReference>
<dbReference type="Pfam" id="PF07715">
    <property type="entry name" value="Plug"/>
    <property type="match status" value="1"/>
</dbReference>
<dbReference type="GO" id="GO:0015344">
    <property type="term" value="F:siderophore uptake transmembrane transporter activity"/>
    <property type="evidence" value="ECO:0007669"/>
    <property type="project" value="TreeGrafter"/>
</dbReference>
<gene>
    <name evidence="20" type="ORF">B7Z01_01710</name>
</gene>
<dbReference type="PANTHER" id="PTHR32552">
    <property type="entry name" value="FERRICHROME IRON RECEPTOR-RELATED"/>
    <property type="match status" value="1"/>
</dbReference>
<evidence type="ECO:0000256" key="10">
    <source>
        <dbReference type="ARBA" id="ARBA00023077"/>
    </source>
</evidence>
<evidence type="ECO:0000256" key="13">
    <source>
        <dbReference type="ARBA" id="ARBA00023237"/>
    </source>
</evidence>
<evidence type="ECO:0000256" key="16">
    <source>
        <dbReference type="RuleBase" id="RU003357"/>
    </source>
</evidence>
<evidence type="ECO:0000256" key="4">
    <source>
        <dbReference type="ARBA" id="ARBA00022452"/>
    </source>
</evidence>
<organism evidence="20 21">
    <name type="scientific">Brevundimonas subvibrioides</name>
    <dbReference type="NCBI Taxonomy" id="74313"/>
    <lineage>
        <taxon>Bacteria</taxon>
        <taxon>Pseudomonadati</taxon>
        <taxon>Pseudomonadota</taxon>
        <taxon>Alphaproteobacteria</taxon>
        <taxon>Caulobacterales</taxon>
        <taxon>Caulobacteraceae</taxon>
        <taxon>Brevundimonas</taxon>
    </lineage>
</organism>
<keyword evidence="8" id="KW-0408">Iron</keyword>
<evidence type="ECO:0000256" key="14">
    <source>
        <dbReference type="PROSITE-ProRule" id="PRU01360"/>
    </source>
</evidence>
<keyword evidence="11 14" id="KW-0472">Membrane</keyword>
<evidence type="ECO:0000256" key="7">
    <source>
        <dbReference type="ARBA" id="ARBA00022729"/>
    </source>
</evidence>
<accession>A0A258FSP8</accession>
<evidence type="ECO:0000256" key="1">
    <source>
        <dbReference type="ARBA" id="ARBA00004571"/>
    </source>
</evidence>
<dbReference type="Gene3D" id="2.170.130.10">
    <property type="entry name" value="TonB-dependent receptor, plug domain"/>
    <property type="match status" value="1"/>
</dbReference>
<dbReference type="InterPro" id="IPR036942">
    <property type="entry name" value="Beta-barrel_TonB_sf"/>
</dbReference>
<evidence type="ECO:0000313" key="21">
    <source>
        <dbReference type="Proteomes" id="UP000215595"/>
    </source>
</evidence>
<keyword evidence="3 14" id="KW-0813">Transport</keyword>
<feature type="short sequence motif" description="TonB C-terminal box" evidence="15">
    <location>
        <begin position="704"/>
        <end position="721"/>
    </location>
</feature>
<dbReference type="PROSITE" id="PS01156">
    <property type="entry name" value="TONB_DEPENDENT_REC_2"/>
    <property type="match status" value="1"/>
</dbReference>
<keyword evidence="7 17" id="KW-0732">Signal</keyword>
<dbReference type="NCBIfam" id="TIGR01783">
    <property type="entry name" value="TonB-siderophor"/>
    <property type="match status" value="1"/>
</dbReference>
<dbReference type="InterPro" id="IPR012910">
    <property type="entry name" value="Plug_dom"/>
</dbReference>
<evidence type="ECO:0000256" key="9">
    <source>
        <dbReference type="ARBA" id="ARBA00023065"/>
    </source>
</evidence>
<evidence type="ECO:0000256" key="11">
    <source>
        <dbReference type="ARBA" id="ARBA00023136"/>
    </source>
</evidence>
<evidence type="ECO:0000259" key="18">
    <source>
        <dbReference type="Pfam" id="PF00593"/>
    </source>
</evidence>
<evidence type="ECO:0000256" key="5">
    <source>
        <dbReference type="ARBA" id="ARBA00022496"/>
    </source>
</evidence>
<dbReference type="EMBL" id="NCEB01000003">
    <property type="protein sequence ID" value="OYX35640.1"/>
    <property type="molecule type" value="Genomic_DNA"/>
</dbReference>
<keyword evidence="5" id="KW-0410">Iron transport</keyword>
<evidence type="ECO:0000256" key="3">
    <source>
        <dbReference type="ARBA" id="ARBA00022448"/>
    </source>
</evidence>
<dbReference type="PANTHER" id="PTHR32552:SF82">
    <property type="entry name" value="FCUA PROTEIN"/>
    <property type="match status" value="1"/>
</dbReference>
<keyword evidence="12 20" id="KW-0675">Receptor</keyword>
<evidence type="ECO:0000256" key="6">
    <source>
        <dbReference type="ARBA" id="ARBA00022692"/>
    </source>
</evidence>
<keyword evidence="4 14" id="KW-1134">Transmembrane beta strand</keyword>
<dbReference type="InterPro" id="IPR000531">
    <property type="entry name" value="Beta-barrel_TonB"/>
</dbReference>
<dbReference type="InterPro" id="IPR010105">
    <property type="entry name" value="TonB_sidphr_rcpt"/>
</dbReference>
<comment type="caution">
    <text evidence="20">The sequence shown here is derived from an EMBL/GenBank/DDBJ whole genome shotgun (WGS) entry which is preliminary data.</text>
</comment>
<evidence type="ECO:0000256" key="12">
    <source>
        <dbReference type="ARBA" id="ARBA00023170"/>
    </source>
</evidence>
<feature type="signal peptide" evidence="17">
    <location>
        <begin position="1"/>
        <end position="26"/>
    </location>
</feature>
<feature type="chain" id="PRO_5013214585" evidence="17">
    <location>
        <begin position="27"/>
        <end position="721"/>
    </location>
</feature>
<dbReference type="CDD" id="cd01347">
    <property type="entry name" value="ligand_gated_channel"/>
    <property type="match status" value="1"/>
</dbReference>
<sequence>MSSVPMFRTALLAAASSLALTGGASAQDGEAAQLEEVIVTGSQVTLTSPYPGGQVARGGRVGLFGNLETLDTPFVFTAYTEELARNQQARSVGDVLQNDPAVRVSKGFGNFQELYVIRGFPVFSDDMTLNGLYGILPRQFVAAEFLERVEVFHGATAFLNGAAAGGSGIGGAFNLTPKRAPNAPLTRLTAGLEGASELYLAADVARRFGLGGEYGARLNLVRRDGEAGIEDEERKLTAIGVGLDRRGDRARFSADVGYQDHRIDAPRPTVTPSGAVPRAPDAEANVAQPWTFTDERQLFGVARGEFDLSDTVTAWAAIGGRRGEEENRLANPTAAPNGSLSAYRFDNTREDTVWSGDVGVRAEITTGGVDHRLVASASQVRSRSENAYTFSSFAGFASDLYNPVDVAPPAADFFVGGDLDDPGVTERVDNASFAVADMMSVLDGRLLATVGVRHQTIETRSYDYNTGAPLSAYEGDATTPVFAVIYKPSEFISVFANYAEALVPGQIAPAVSGGVPVTNAGEALAPFRGEQIEAGLKYDVGRFGGAVSLFRITQPSAFVENGVFGANGEQENTGLEVSWYGEPREGLRLIGGWTWLDAELTRTSGGALDGRRPIGTPEWQANVNVEWDVPQVEGLTLEGRVVYTGEQPVDAANAVELDAWTRLDAGARYGFEVAGRPLTVRARIENLTDENQWVAVGGFPGANYLTLGAPRTLRFAVSTEF</sequence>
<dbReference type="Proteomes" id="UP000215595">
    <property type="component" value="Unassembled WGS sequence"/>
</dbReference>
<dbReference type="InterPro" id="IPR039426">
    <property type="entry name" value="TonB-dep_rcpt-like"/>
</dbReference>
<dbReference type="GO" id="GO:0015891">
    <property type="term" value="P:siderophore transport"/>
    <property type="evidence" value="ECO:0007669"/>
    <property type="project" value="InterPro"/>
</dbReference>
<reference evidence="20 21" key="1">
    <citation type="submission" date="2017-03" db="EMBL/GenBank/DDBJ databases">
        <title>Lifting the veil on microbial sulfur biogeochemistry in mining wastewaters.</title>
        <authorList>
            <person name="Kantor R.S."/>
            <person name="Colenbrander Nelson T."/>
            <person name="Marshall S."/>
            <person name="Bennett D."/>
            <person name="Apte S."/>
            <person name="Camacho D."/>
            <person name="Thomas B.C."/>
            <person name="Warren L.A."/>
            <person name="Banfield J.F."/>
        </authorList>
    </citation>
    <scope>NUCLEOTIDE SEQUENCE [LARGE SCALE GENOMIC DNA]</scope>
    <source>
        <strain evidence="20">32-69-9</strain>
    </source>
</reference>